<feature type="region of interest" description="Disordered" evidence="5">
    <location>
        <begin position="18"/>
        <end position="54"/>
    </location>
</feature>
<dbReference type="InterPro" id="IPR011011">
    <property type="entry name" value="Znf_FYVE_PHD"/>
</dbReference>
<keyword evidence="3" id="KW-0862">Zinc</keyword>
<feature type="compositionally biased region" description="Low complexity" evidence="5">
    <location>
        <begin position="33"/>
        <end position="47"/>
    </location>
</feature>
<comment type="caution">
    <text evidence="8">The sequence shown here is derived from an EMBL/GenBank/DDBJ whole genome shotgun (WGS) entry which is preliminary data.</text>
</comment>
<sequence length="1059" mass="115842">MIGNRPLLTYKRRRFPSSLQPSHDIKTSDSCLKSPSKISSRQSSPKSETNSKSRKLNGDCVYCFKCGTFDVNENLLDCSSCSATYHLRCIDPPLKFPQEKWDCSACGRKCDLEDSMQLPDQDKTRKEKKLEESSSGHMQLHSDIVLPIREHAEENSRQGVFSCVEASANNIAHSIQMNHPCMNSISECRITCNGGPSKFQSTNLDIVRKFPECSKLSGEKSNSGCPNGSVLESKNLGSRVQENDGHVKEISPTPLITYRTRRVKKKQDGGNIVTERNLKAENKRCSSTNLSTHVLRDSSKNEGPSQSCNFSAQSTTAAVVIELSPLHRIQRDETPNLEKGSGPNSALRGGFSGTKINRTGNSCEKLDIRSAQGPNLSHQSHLEHIPENKSNKFKAVPTTGTTENLNLLDANNQSTSGNSNASLREELGNKLSVTVCNSEKLAIPCDVSAESESLGLSVVPPASTCLNNVEPNQSSQCAPHKDILESQSSSTPNCTTVLLDEGSRGKGKGLEWLETIDKAFSNSKKDRMGSSDQVFEEERGGNRSSIVRLGGTIGRQASNGVGSPLTPVSLFAESLHGQGSSKQFASEMVASGIRFSLTKSDEHSSQKQQQEEAPKSSLRANFIDLSLPLNPKASFNSNKDLRNVPSSSFCCIKDDAHMQNKMVPWLTIDENSSLSRQKQIVESVITGTQMLQERQDSLLEKFRIYSIDWSEEELDFLWIGVRRHGLDNWNTILSDPKLCFLESRTALDLAERWELEQSKLFHGSSSQPVTLSRPSITHTPVMNDALTKSAAGKQYSSWSHGCSDFQRPATETKLSLGDVYLQKESMPKRNLYSGMGLTSPLTNGTPSAGSSLLGSLSKSSMYSWAGNSNQRLVRVQNTRNAWEQQMNSQQNIREVSANEHQLAGPQASNSNLPHWLKEIFDMPPGISANAHSGSFLNGELQTNAPYLSTNDPSALLKDPRGRGILKIRGMTSNSNVSSLRMPDVLASASEPQIGTKFSLLPTLGQASIPLPADNAALDQAKICNLGKKNTVPISPSELVVIESDASSEETISDDQNSRL</sequence>
<feature type="domain" description="Myb-like" evidence="7">
    <location>
        <begin position="709"/>
        <end position="754"/>
    </location>
</feature>
<feature type="domain" description="PHD-type" evidence="6">
    <location>
        <begin position="60"/>
        <end position="109"/>
    </location>
</feature>
<feature type="region of interest" description="Disordered" evidence="5">
    <location>
        <begin position="117"/>
        <end position="136"/>
    </location>
</feature>
<name>A0A9D5BZS0_9LILI</name>
<gene>
    <name evidence="8" type="ORF">J5N97_028766</name>
</gene>
<dbReference type="InterPro" id="IPR001005">
    <property type="entry name" value="SANT/Myb"/>
</dbReference>
<evidence type="ECO:0000256" key="2">
    <source>
        <dbReference type="ARBA" id="ARBA00022771"/>
    </source>
</evidence>
<dbReference type="CDD" id="cd11660">
    <property type="entry name" value="SANT_TRF"/>
    <property type="match status" value="1"/>
</dbReference>
<dbReference type="InterPro" id="IPR001965">
    <property type="entry name" value="Znf_PHD"/>
</dbReference>
<evidence type="ECO:0008006" key="10">
    <source>
        <dbReference type="Google" id="ProtNLM"/>
    </source>
</evidence>
<organism evidence="8 9">
    <name type="scientific">Dioscorea zingiberensis</name>
    <dbReference type="NCBI Taxonomy" id="325984"/>
    <lineage>
        <taxon>Eukaryota</taxon>
        <taxon>Viridiplantae</taxon>
        <taxon>Streptophyta</taxon>
        <taxon>Embryophyta</taxon>
        <taxon>Tracheophyta</taxon>
        <taxon>Spermatophyta</taxon>
        <taxon>Magnoliopsida</taxon>
        <taxon>Liliopsida</taxon>
        <taxon>Dioscoreales</taxon>
        <taxon>Dioscoreaceae</taxon>
        <taxon>Dioscorea</taxon>
    </lineage>
</organism>
<dbReference type="PROSITE" id="PS50090">
    <property type="entry name" value="MYB_LIKE"/>
    <property type="match status" value="1"/>
</dbReference>
<dbReference type="Proteomes" id="UP001085076">
    <property type="component" value="Miscellaneous, Linkage group lg09"/>
</dbReference>
<feature type="region of interest" description="Disordered" evidence="5">
    <location>
        <begin position="326"/>
        <end position="354"/>
    </location>
</feature>
<dbReference type="Gene3D" id="3.30.40.10">
    <property type="entry name" value="Zinc/RING finger domain, C3HC4 (zinc finger)"/>
    <property type="match status" value="1"/>
</dbReference>
<feature type="region of interest" description="Disordered" evidence="5">
    <location>
        <begin position="284"/>
        <end position="310"/>
    </location>
</feature>
<feature type="compositionally biased region" description="Basic and acidic residues" evidence="5">
    <location>
        <begin position="120"/>
        <end position="134"/>
    </location>
</feature>
<dbReference type="InterPro" id="IPR013083">
    <property type="entry name" value="Znf_RING/FYVE/PHD"/>
</dbReference>
<dbReference type="PROSITE" id="PS50016">
    <property type="entry name" value="ZF_PHD_2"/>
    <property type="match status" value="1"/>
</dbReference>
<dbReference type="SMART" id="SM00249">
    <property type="entry name" value="PHD"/>
    <property type="match status" value="1"/>
</dbReference>
<reference evidence="8" key="1">
    <citation type="submission" date="2021-03" db="EMBL/GenBank/DDBJ databases">
        <authorList>
            <person name="Li Z."/>
            <person name="Yang C."/>
        </authorList>
    </citation>
    <scope>NUCLEOTIDE SEQUENCE</scope>
    <source>
        <strain evidence="8">Dzin_1.0</strain>
        <tissue evidence="8">Leaf</tissue>
    </source>
</reference>
<evidence type="ECO:0000256" key="3">
    <source>
        <dbReference type="ARBA" id="ARBA00022833"/>
    </source>
</evidence>
<dbReference type="Gene3D" id="1.10.10.60">
    <property type="entry name" value="Homeodomain-like"/>
    <property type="match status" value="1"/>
</dbReference>
<keyword evidence="1" id="KW-0479">Metal-binding</keyword>
<keyword evidence="9" id="KW-1185">Reference proteome</keyword>
<dbReference type="InterPro" id="IPR019786">
    <property type="entry name" value="Zinc_finger_PHD-type_CS"/>
</dbReference>
<dbReference type="SUPFAM" id="SSF46689">
    <property type="entry name" value="Homeodomain-like"/>
    <property type="match status" value="1"/>
</dbReference>
<dbReference type="PROSITE" id="PS01359">
    <property type="entry name" value="ZF_PHD_1"/>
    <property type="match status" value="1"/>
</dbReference>
<dbReference type="OrthoDB" id="608866at2759"/>
<dbReference type="InterPro" id="IPR019787">
    <property type="entry name" value="Znf_PHD-finger"/>
</dbReference>
<accession>A0A9D5BZS0</accession>
<feature type="region of interest" description="Disordered" evidence="5">
    <location>
        <begin position="523"/>
        <end position="542"/>
    </location>
</feature>
<evidence type="ECO:0000256" key="5">
    <source>
        <dbReference type="SAM" id="MobiDB-lite"/>
    </source>
</evidence>
<reference evidence="8" key="2">
    <citation type="journal article" date="2022" name="Hortic Res">
        <title>The genome of Dioscorea zingiberensis sheds light on the biosynthesis, origin and evolution of the medicinally important diosgenin saponins.</title>
        <authorList>
            <person name="Li Y."/>
            <person name="Tan C."/>
            <person name="Li Z."/>
            <person name="Guo J."/>
            <person name="Li S."/>
            <person name="Chen X."/>
            <person name="Wang C."/>
            <person name="Dai X."/>
            <person name="Yang H."/>
            <person name="Song W."/>
            <person name="Hou L."/>
            <person name="Xu J."/>
            <person name="Tong Z."/>
            <person name="Xu A."/>
            <person name="Yuan X."/>
            <person name="Wang W."/>
            <person name="Yang Q."/>
            <person name="Chen L."/>
            <person name="Sun Z."/>
            <person name="Wang K."/>
            <person name="Pan B."/>
            <person name="Chen J."/>
            <person name="Bao Y."/>
            <person name="Liu F."/>
            <person name="Qi X."/>
            <person name="Gang D.R."/>
            <person name="Wen J."/>
            <person name="Li J."/>
        </authorList>
    </citation>
    <scope>NUCLEOTIDE SEQUENCE</scope>
    <source>
        <strain evidence="8">Dzin_1.0</strain>
    </source>
</reference>
<evidence type="ECO:0000256" key="4">
    <source>
        <dbReference type="PROSITE-ProRule" id="PRU00146"/>
    </source>
</evidence>
<proteinExistence type="predicted"/>
<evidence type="ECO:0000313" key="8">
    <source>
        <dbReference type="EMBL" id="KAJ0963644.1"/>
    </source>
</evidence>
<feature type="compositionally biased region" description="Polar residues" evidence="5">
    <location>
        <begin position="301"/>
        <end position="310"/>
    </location>
</feature>
<dbReference type="EMBL" id="JAGGNH010000009">
    <property type="protein sequence ID" value="KAJ0963644.1"/>
    <property type="molecule type" value="Genomic_DNA"/>
</dbReference>
<dbReference type="SUPFAM" id="SSF57903">
    <property type="entry name" value="FYVE/PHD zinc finger"/>
    <property type="match status" value="1"/>
</dbReference>
<keyword evidence="2 4" id="KW-0863">Zinc-finger</keyword>
<evidence type="ECO:0000259" key="7">
    <source>
        <dbReference type="PROSITE" id="PS50090"/>
    </source>
</evidence>
<evidence type="ECO:0000313" key="9">
    <source>
        <dbReference type="Proteomes" id="UP001085076"/>
    </source>
</evidence>
<dbReference type="AlphaFoldDB" id="A0A9D5BZS0"/>
<dbReference type="InterPro" id="IPR009057">
    <property type="entry name" value="Homeodomain-like_sf"/>
</dbReference>
<protein>
    <recommendedName>
        <fullName evidence="10">PHD-type domain-containing protein</fullName>
    </recommendedName>
</protein>
<evidence type="ECO:0000256" key="1">
    <source>
        <dbReference type="ARBA" id="ARBA00022723"/>
    </source>
</evidence>
<evidence type="ECO:0000259" key="6">
    <source>
        <dbReference type="PROSITE" id="PS50016"/>
    </source>
</evidence>
<dbReference type="GO" id="GO:0008270">
    <property type="term" value="F:zinc ion binding"/>
    <property type="evidence" value="ECO:0007669"/>
    <property type="project" value="UniProtKB-KW"/>
</dbReference>